<dbReference type="GeneTree" id="ENSGT00940000154838"/>
<sequence length="115" mass="12814">MKYIVLLFLLVICDHLPGSSSQDDLGIPADIVFLIDGSGSIGPSDFSIMKQFIIIIMEKLSNTDAQFSVVQYSTSVQPEFSFIDYRKAQKKETLVDRIPQLMGGTRTFSAIKFVT</sequence>
<evidence type="ECO:0000313" key="3">
    <source>
        <dbReference type="Ensembl" id="ENSCMIP00000046711.1"/>
    </source>
</evidence>
<dbReference type="AlphaFoldDB" id="A0A4W3K4L8"/>
<reference evidence="4" key="2">
    <citation type="journal article" date="2007" name="PLoS Biol.">
        <title>Survey sequencing and comparative analysis of the elephant shark (Callorhinchus milii) genome.</title>
        <authorList>
            <person name="Venkatesh B."/>
            <person name="Kirkness E.F."/>
            <person name="Loh Y.H."/>
            <person name="Halpern A.L."/>
            <person name="Lee A.P."/>
            <person name="Johnson J."/>
            <person name="Dandona N."/>
            <person name="Viswanathan L.D."/>
            <person name="Tay A."/>
            <person name="Venter J.C."/>
            <person name="Strausberg R.L."/>
            <person name="Brenner S."/>
        </authorList>
    </citation>
    <scope>NUCLEOTIDE SEQUENCE [LARGE SCALE GENOMIC DNA]</scope>
</reference>
<feature type="domain" description="VWFA" evidence="2">
    <location>
        <begin position="30"/>
        <end position="115"/>
    </location>
</feature>
<dbReference type="Ensembl" id="ENSCMIT00000047373.1">
    <property type="protein sequence ID" value="ENSCMIP00000046711.1"/>
    <property type="gene ID" value="ENSCMIG00000019193.1"/>
</dbReference>
<dbReference type="InterPro" id="IPR050525">
    <property type="entry name" value="ECM_Assembly_Org"/>
</dbReference>
<dbReference type="PANTHER" id="PTHR24020">
    <property type="entry name" value="COLLAGEN ALPHA"/>
    <property type="match status" value="1"/>
</dbReference>
<dbReference type="InterPro" id="IPR002035">
    <property type="entry name" value="VWF_A"/>
</dbReference>
<dbReference type="Proteomes" id="UP000314986">
    <property type="component" value="Unassembled WGS sequence"/>
</dbReference>
<feature type="signal peptide" evidence="1">
    <location>
        <begin position="1"/>
        <end position="21"/>
    </location>
</feature>
<reference evidence="3" key="5">
    <citation type="submission" date="2025-09" db="UniProtKB">
        <authorList>
            <consortium name="Ensembl"/>
        </authorList>
    </citation>
    <scope>IDENTIFICATION</scope>
</reference>
<accession>A0A4W3K4L8</accession>
<evidence type="ECO:0000256" key="1">
    <source>
        <dbReference type="SAM" id="SignalP"/>
    </source>
</evidence>
<proteinExistence type="predicted"/>
<keyword evidence="4" id="KW-1185">Reference proteome</keyword>
<dbReference type="InterPro" id="IPR036465">
    <property type="entry name" value="vWFA_dom_sf"/>
</dbReference>
<evidence type="ECO:0000259" key="2">
    <source>
        <dbReference type="PROSITE" id="PS50234"/>
    </source>
</evidence>
<protein>
    <recommendedName>
        <fullName evidence="2">VWFA domain-containing protein</fullName>
    </recommendedName>
</protein>
<dbReference type="PROSITE" id="PS50234">
    <property type="entry name" value="VWFA"/>
    <property type="match status" value="1"/>
</dbReference>
<name>A0A4W3K4L8_CALMI</name>
<organism evidence="3 4">
    <name type="scientific">Callorhinchus milii</name>
    <name type="common">Ghost shark</name>
    <dbReference type="NCBI Taxonomy" id="7868"/>
    <lineage>
        <taxon>Eukaryota</taxon>
        <taxon>Metazoa</taxon>
        <taxon>Chordata</taxon>
        <taxon>Craniata</taxon>
        <taxon>Vertebrata</taxon>
        <taxon>Chondrichthyes</taxon>
        <taxon>Holocephali</taxon>
        <taxon>Chimaeriformes</taxon>
        <taxon>Callorhinchidae</taxon>
        <taxon>Callorhinchus</taxon>
    </lineage>
</organism>
<reference evidence="4" key="3">
    <citation type="journal article" date="2014" name="Nature">
        <title>Elephant shark genome provides unique insights into gnathostome evolution.</title>
        <authorList>
            <consortium name="International Elephant Shark Genome Sequencing Consortium"/>
            <person name="Venkatesh B."/>
            <person name="Lee A.P."/>
            <person name="Ravi V."/>
            <person name="Maurya A.K."/>
            <person name="Lian M.M."/>
            <person name="Swann J.B."/>
            <person name="Ohta Y."/>
            <person name="Flajnik M.F."/>
            <person name="Sutoh Y."/>
            <person name="Kasahara M."/>
            <person name="Hoon S."/>
            <person name="Gangu V."/>
            <person name="Roy S.W."/>
            <person name="Irimia M."/>
            <person name="Korzh V."/>
            <person name="Kondrychyn I."/>
            <person name="Lim Z.W."/>
            <person name="Tay B.H."/>
            <person name="Tohari S."/>
            <person name="Kong K.W."/>
            <person name="Ho S."/>
            <person name="Lorente-Galdos B."/>
            <person name="Quilez J."/>
            <person name="Marques-Bonet T."/>
            <person name="Raney B.J."/>
            <person name="Ingham P.W."/>
            <person name="Tay A."/>
            <person name="Hillier L.W."/>
            <person name="Minx P."/>
            <person name="Boehm T."/>
            <person name="Wilson R.K."/>
            <person name="Brenner S."/>
            <person name="Warren W.C."/>
        </authorList>
    </citation>
    <scope>NUCLEOTIDE SEQUENCE [LARGE SCALE GENOMIC DNA]</scope>
</reference>
<reference evidence="4" key="1">
    <citation type="journal article" date="2006" name="Science">
        <title>Ancient noncoding elements conserved in the human genome.</title>
        <authorList>
            <person name="Venkatesh B."/>
            <person name="Kirkness E.F."/>
            <person name="Loh Y.H."/>
            <person name="Halpern A.L."/>
            <person name="Lee A.P."/>
            <person name="Johnson J."/>
            <person name="Dandona N."/>
            <person name="Viswanathan L.D."/>
            <person name="Tay A."/>
            <person name="Venter J.C."/>
            <person name="Strausberg R.L."/>
            <person name="Brenner S."/>
        </authorList>
    </citation>
    <scope>NUCLEOTIDE SEQUENCE [LARGE SCALE GENOMIC DNA]</scope>
</reference>
<dbReference type="Pfam" id="PF00092">
    <property type="entry name" value="VWA"/>
    <property type="match status" value="1"/>
</dbReference>
<reference evidence="3" key="4">
    <citation type="submission" date="2025-08" db="UniProtKB">
        <authorList>
            <consortium name="Ensembl"/>
        </authorList>
    </citation>
    <scope>IDENTIFICATION</scope>
</reference>
<dbReference type="Gene3D" id="3.40.50.410">
    <property type="entry name" value="von Willebrand factor, type A domain"/>
    <property type="match status" value="1"/>
</dbReference>
<evidence type="ECO:0000313" key="4">
    <source>
        <dbReference type="Proteomes" id="UP000314986"/>
    </source>
</evidence>
<keyword evidence="1" id="KW-0732">Signal</keyword>
<feature type="chain" id="PRO_5021449117" description="VWFA domain-containing protein" evidence="1">
    <location>
        <begin position="22"/>
        <end position="115"/>
    </location>
</feature>
<dbReference type="SUPFAM" id="SSF53300">
    <property type="entry name" value="vWA-like"/>
    <property type="match status" value="1"/>
</dbReference>
<dbReference type="PRINTS" id="PR00453">
    <property type="entry name" value="VWFADOMAIN"/>
</dbReference>
<dbReference type="PANTHER" id="PTHR24020:SF20">
    <property type="entry name" value="PH DOMAIN-CONTAINING PROTEIN"/>
    <property type="match status" value="1"/>
</dbReference>